<evidence type="ECO:0000313" key="3">
    <source>
        <dbReference type="EMBL" id="KAL3394859.1"/>
    </source>
</evidence>
<dbReference type="FunFam" id="3.30.710.10:FF:000159">
    <property type="entry name" value="Speckle-type POZ protein B"/>
    <property type="match status" value="1"/>
</dbReference>
<gene>
    <name evidence="3" type="ORF">TKK_010861</name>
</gene>
<organism evidence="3 4">
    <name type="scientific">Trichogramma kaykai</name>
    <dbReference type="NCBI Taxonomy" id="54128"/>
    <lineage>
        <taxon>Eukaryota</taxon>
        <taxon>Metazoa</taxon>
        <taxon>Ecdysozoa</taxon>
        <taxon>Arthropoda</taxon>
        <taxon>Hexapoda</taxon>
        <taxon>Insecta</taxon>
        <taxon>Pterygota</taxon>
        <taxon>Neoptera</taxon>
        <taxon>Endopterygota</taxon>
        <taxon>Hymenoptera</taxon>
        <taxon>Apocrita</taxon>
        <taxon>Proctotrupomorpha</taxon>
        <taxon>Chalcidoidea</taxon>
        <taxon>Trichogrammatidae</taxon>
        <taxon>Trichogramma</taxon>
    </lineage>
</organism>
<dbReference type="EMBL" id="JBJJXI010000087">
    <property type="protein sequence ID" value="KAL3394859.1"/>
    <property type="molecule type" value="Genomic_DNA"/>
</dbReference>
<dbReference type="SMART" id="SM00225">
    <property type="entry name" value="BTB"/>
    <property type="match status" value="1"/>
</dbReference>
<dbReference type="SUPFAM" id="SSF54695">
    <property type="entry name" value="POZ domain"/>
    <property type="match status" value="1"/>
</dbReference>
<dbReference type="Pfam" id="PF22486">
    <property type="entry name" value="MATH_2"/>
    <property type="match status" value="1"/>
</dbReference>
<dbReference type="InterPro" id="IPR000210">
    <property type="entry name" value="BTB/POZ_dom"/>
</dbReference>
<sequence length="344" mass="39296">MESIQRIQATTTAITDKFIYTWTIENYRVIKTKVGEFILSPKFSVESDGKKYFELILYPEGEHEESAGFISIYLRYLGTDAEKKPDQVICRGTVSVINDKKVICQGISHHDYAKRSWGWRQFWDLKNIDKLISSKNTITFECDFEVFKKLESSINSKITDNVDETIDGIKLDSAFLNEEFSDVKLITSDENSIPAHKIVLAMSSPVFKAMFTHDMLESKNNSIEIPDIPYNILVEMLRYIYTGNIVSTKTDIVLKILAAADKYQIDNLKIKCEKILCAELSTENALDIMEAALKYNVKYLGYEAVKFCEVHIQSLIDLEKVKDMVDTSLLTIIKAGKKIPKTDN</sequence>
<evidence type="ECO:0000259" key="2">
    <source>
        <dbReference type="PROSITE" id="PS50144"/>
    </source>
</evidence>
<dbReference type="AlphaFoldDB" id="A0ABD2WQE8"/>
<feature type="domain" description="MATH" evidence="2">
    <location>
        <begin position="17"/>
        <end position="144"/>
    </location>
</feature>
<accession>A0ABD2WQE8</accession>
<dbReference type="PROSITE" id="PS50097">
    <property type="entry name" value="BTB"/>
    <property type="match status" value="1"/>
</dbReference>
<dbReference type="Proteomes" id="UP001627154">
    <property type="component" value="Unassembled WGS sequence"/>
</dbReference>
<evidence type="ECO:0000313" key="4">
    <source>
        <dbReference type="Proteomes" id="UP001627154"/>
    </source>
</evidence>
<dbReference type="Gene3D" id="3.30.710.10">
    <property type="entry name" value="Potassium Channel Kv1.1, Chain A"/>
    <property type="match status" value="1"/>
</dbReference>
<dbReference type="SUPFAM" id="SSF49599">
    <property type="entry name" value="TRAF domain-like"/>
    <property type="match status" value="1"/>
</dbReference>
<dbReference type="InterPro" id="IPR008974">
    <property type="entry name" value="TRAF-like"/>
</dbReference>
<dbReference type="InterPro" id="IPR011333">
    <property type="entry name" value="SKP1/BTB/POZ_sf"/>
</dbReference>
<protein>
    <recommendedName>
        <fullName evidence="5">BTB domain-containing protein</fullName>
    </recommendedName>
</protein>
<evidence type="ECO:0000259" key="1">
    <source>
        <dbReference type="PROSITE" id="PS50097"/>
    </source>
</evidence>
<dbReference type="CDD" id="cd00121">
    <property type="entry name" value="MATH"/>
    <property type="match status" value="1"/>
</dbReference>
<name>A0ABD2WQE8_9HYME</name>
<proteinExistence type="predicted"/>
<dbReference type="PANTHER" id="PTHR24413">
    <property type="entry name" value="SPECKLE-TYPE POZ PROTEIN"/>
    <property type="match status" value="1"/>
</dbReference>
<dbReference type="GO" id="GO:0030163">
    <property type="term" value="P:protein catabolic process"/>
    <property type="evidence" value="ECO:0007669"/>
    <property type="project" value="UniProtKB-ARBA"/>
</dbReference>
<dbReference type="Pfam" id="PF00651">
    <property type="entry name" value="BTB"/>
    <property type="match status" value="1"/>
</dbReference>
<dbReference type="PROSITE" id="PS50144">
    <property type="entry name" value="MATH"/>
    <property type="match status" value="1"/>
</dbReference>
<dbReference type="Gene3D" id="2.60.210.10">
    <property type="entry name" value="Apoptosis, Tumor Necrosis Factor Receptor Associated Protein 2, Chain A"/>
    <property type="match status" value="1"/>
</dbReference>
<comment type="caution">
    <text evidence="3">The sequence shown here is derived from an EMBL/GenBank/DDBJ whole genome shotgun (WGS) entry which is preliminary data.</text>
</comment>
<reference evidence="3 4" key="1">
    <citation type="journal article" date="2024" name="bioRxiv">
        <title>A reference genome for Trichogramma kaykai: A tiny desert-dwelling parasitoid wasp with competing sex-ratio distorters.</title>
        <authorList>
            <person name="Culotta J."/>
            <person name="Lindsey A.R."/>
        </authorList>
    </citation>
    <scope>NUCLEOTIDE SEQUENCE [LARGE SCALE GENOMIC DNA]</scope>
    <source>
        <strain evidence="3 4">KSX58</strain>
    </source>
</reference>
<feature type="domain" description="BTB" evidence="1">
    <location>
        <begin position="181"/>
        <end position="249"/>
    </location>
</feature>
<dbReference type="InterPro" id="IPR002083">
    <property type="entry name" value="MATH/TRAF_dom"/>
</dbReference>
<evidence type="ECO:0008006" key="5">
    <source>
        <dbReference type="Google" id="ProtNLM"/>
    </source>
</evidence>
<keyword evidence="4" id="KW-1185">Reference proteome</keyword>